<dbReference type="SUPFAM" id="SSF56801">
    <property type="entry name" value="Acetyl-CoA synthetase-like"/>
    <property type="match status" value="1"/>
</dbReference>
<dbReference type="Pfam" id="PF13193">
    <property type="entry name" value="AMP-binding_C"/>
    <property type="match status" value="1"/>
</dbReference>
<proteinExistence type="inferred from homology"/>
<evidence type="ECO:0000313" key="7">
    <source>
        <dbReference type="EMBL" id="MRG98513.1"/>
    </source>
</evidence>
<dbReference type="InterPro" id="IPR010071">
    <property type="entry name" value="AA_adenyl_dom"/>
</dbReference>
<dbReference type="FunFam" id="3.40.50.980:FF:000001">
    <property type="entry name" value="Non-ribosomal peptide synthetase"/>
    <property type="match status" value="1"/>
</dbReference>
<dbReference type="SMART" id="SM00823">
    <property type="entry name" value="PKS_PP"/>
    <property type="match status" value="1"/>
</dbReference>
<dbReference type="NCBIfam" id="TIGR01720">
    <property type="entry name" value="NRPS-para261"/>
    <property type="match status" value="1"/>
</dbReference>
<dbReference type="PANTHER" id="PTHR45527">
    <property type="entry name" value="NONRIBOSOMAL PEPTIDE SYNTHETASE"/>
    <property type="match status" value="1"/>
</dbReference>
<dbReference type="PROSITE" id="PS00455">
    <property type="entry name" value="AMP_BINDING"/>
    <property type="match status" value="1"/>
</dbReference>
<dbReference type="InterPro" id="IPR000873">
    <property type="entry name" value="AMP-dep_synth/lig_dom"/>
</dbReference>
<sequence>VLRTDLSGDPTFAELLSSARRTSVESHEHQALPFDVVVQDQGLSRHGDENPLYDVLVFEVSAPHTEVAAGWSPFVEAVSAGVMTAKNALVFAVVHDTEGTSIHLAYDTTRVDHAAAKRLSEHLRALLLDVVAYSDKPLCELAFLAEAEHGQLAAWNDTAAVVPECKCTHELFEEQAARTPDAVALVFAEQQLTYRELDQRSNQLAHYLRALGVGPEVLVGLCVERSPEMVVGLLGILKAGGAYVPLDPGYPRERLAYMLTDARPAVLLTQERLHDRLSAHESVTVHLDASPPPWQEQPLTPPAVQVGPENAAYVIYTSGSTGRPKGVQVLHGALTNLLHDFAERMGVGPRDVMLAVTSLSFDIAGLELFMPLLRGASIHLASREDASHGDVLLRALERATMMQATPATWRMVLDAGWMGGRPLQVLGGGEAMTPDLAVKLALRASSVRNVYGPTETTIWSAQYHVDAEPGYVRIGRGIANTQLHVVDQNLMQVPVGIAGELYIAGAGLARGYLGRPGLTAERFVPDPFSNVPGARMYRTGDLARWDADGELEFLGRIDHQVKIRGFRIELGEIEAVLSSHPAVRACVVIAREYGPDDRRLVAYVVPGEGECTEGTLREHLQASLPGYMVPSVFVRLTALPLNPSGKVDRKALPAPEATREAAATSYVAPRTDAERALAEVWSEVLRVSPVGIDDNFFALGGDSLLAIHVVGRAKRAGLSFSVRDVFTHQTVAELAQASRGRRAVSAEQGAVKGVVPLTPIQRWFFQDDPVDAHHYAVAMVWTPPPALSPAMAEEALGDLAAQHDAMRLRYRRADSGWVQEHEDGATVRLERVDLSAVEGTARGAAVQSAVETLQTGLCLSTGPLARSAWVNLGADGVRLVLVVHHLVVDIVSWRILCEDLTRACIARLAGRTPDLGPKTTSFRQWSERLHTFVARGGLAKELPYWQAQCARNAALPAPGPGHARRTMGESRTVEVVLPEAETEALLDLRSADGTEALDILLSAFAETLCAFAGTDTMCVGLEGHGREPIVEDVDASRTVGWFTALFPVRLEVPPGRDPGALLEGIKEQLRAVPSRGVGYGWLRYTHPDEAVRASLAVQIPAVFNYQGQFDTAPKDGDRRGGWDFIGAQTVRSPRALSPFALAVSGIVLQGRLRLMWAHDPAVHDRSTVERLIELYLTSLRRLIAHCTSRGALGQTPSGTSPAREVGASTRAEAHSLAGQQCMS</sequence>
<feature type="domain" description="Carrier" evidence="6">
    <location>
        <begin position="668"/>
        <end position="742"/>
    </location>
</feature>
<evidence type="ECO:0000256" key="1">
    <source>
        <dbReference type="ARBA" id="ARBA00001957"/>
    </source>
</evidence>
<dbReference type="OrthoDB" id="5349841at2"/>
<feature type="non-terminal residue" evidence="7">
    <location>
        <position position="1"/>
    </location>
</feature>
<dbReference type="InterPro" id="IPR036736">
    <property type="entry name" value="ACP-like_sf"/>
</dbReference>
<dbReference type="Gene3D" id="3.30.300.30">
    <property type="match status" value="1"/>
</dbReference>
<protein>
    <submittedName>
        <fullName evidence="7">Amino acid adenylation domain-containing protein</fullName>
    </submittedName>
</protein>
<dbReference type="InterPro" id="IPR001242">
    <property type="entry name" value="Condensation_dom"/>
</dbReference>
<evidence type="ECO:0000259" key="6">
    <source>
        <dbReference type="PROSITE" id="PS50075"/>
    </source>
</evidence>
<dbReference type="InterPro" id="IPR010060">
    <property type="entry name" value="NRPS_synth"/>
</dbReference>
<dbReference type="EMBL" id="WJIE01000036">
    <property type="protein sequence ID" value="MRG98513.1"/>
    <property type="molecule type" value="Genomic_DNA"/>
</dbReference>
<dbReference type="InterPro" id="IPR045851">
    <property type="entry name" value="AMP-bd_C_sf"/>
</dbReference>
<gene>
    <name evidence="7" type="ORF">GF068_42360</name>
</gene>
<dbReference type="InterPro" id="IPR006162">
    <property type="entry name" value="Ppantetheine_attach_site"/>
</dbReference>
<dbReference type="Gene3D" id="3.30.559.10">
    <property type="entry name" value="Chloramphenicol acetyltransferase-like domain"/>
    <property type="match status" value="1"/>
</dbReference>
<dbReference type="GO" id="GO:0043041">
    <property type="term" value="P:amino acid activation for nonribosomal peptide biosynthetic process"/>
    <property type="evidence" value="ECO:0007669"/>
    <property type="project" value="TreeGrafter"/>
</dbReference>
<dbReference type="GO" id="GO:0005737">
    <property type="term" value="C:cytoplasm"/>
    <property type="evidence" value="ECO:0007669"/>
    <property type="project" value="TreeGrafter"/>
</dbReference>
<keyword evidence="5" id="KW-0677">Repeat</keyword>
<dbReference type="FunFam" id="3.40.50.12780:FF:000012">
    <property type="entry name" value="Non-ribosomal peptide synthetase"/>
    <property type="match status" value="1"/>
</dbReference>
<dbReference type="PROSITE" id="PS00012">
    <property type="entry name" value="PHOSPHOPANTETHEINE"/>
    <property type="match status" value="1"/>
</dbReference>
<dbReference type="Gene3D" id="2.30.38.10">
    <property type="entry name" value="Luciferase, Domain 3"/>
    <property type="match status" value="1"/>
</dbReference>
<dbReference type="InterPro" id="IPR020845">
    <property type="entry name" value="AMP-binding_CS"/>
</dbReference>
<evidence type="ECO:0000313" key="8">
    <source>
        <dbReference type="Proteomes" id="UP000440224"/>
    </source>
</evidence>
<dbReference type="Gene3D" id="3.40.50.980">
    <property type="match status" value="2"/>
</dbReference>
<dbReference type="InterPro" id="IPR020806">
    <property type="entry name" value="PKS_PP-bd"/>
</dbReference>
<reference evidence="7 8" key="1">
    <citation type="submission" date="2019-10" db="EMBL/GenBank/DDBJ databases">
        <title>A soil myxobacterium in the family Polyangiaceae.</title>
        <authorList>
            <person name="Li Y."/>
            <person name="Wang J."/>
        </authorList>
    </citation>
    <scope>NUCLEOTIDE SEQUENCE [LARGE SCALE GENOMIC DNA]</scope>
    <source>
        <strain evidence="7 8">DSM 14734</strain>
    </source>
</reference>
<keyword evidence="4" id="KW-0597">Phosphoprotein</keyword>
<name>A0A6N7Q2K9_9BACT</name>
<dbReference type="FunFam" id="1.10.1200.10:FF:000005">
    <property type="entry name" value="Nonribosomal peptide synthetase 1"/>
    <property type="match status" value="1"/>
</dbReference>
<dbReference type="SUPFAM" id="SSF52777">
    <property type="entry name" value="CoA-dependent acyltransferases"/>
    <property type="match status" value="3"/>
</dbReference>
<comment type="cofactor">
    <cofactor evidence="1">
        <name>pantetheine 4'-phosphate</name>
        <dbReference type="ChEBI" id="CHEBI:47942"/>
    </cofactor>
</comment>
<dbReference type="Pfam" id="PF00668">
    <property type="entry name" value="Condensation"/>
    <property type="match status" value="2"/>
</dbReference>
<dbReference type="Gene3D" id="1.10.1200.10">
    <property type="entry name" value="ACP-like"/>
    <property type="match status" value="1"/>
</dbReference>
<dbReference type="PANTHER" id="PTHR45527:SF1">
    <property type="entry name" value="FATTY ACID SYNTHASE"/>
    <property type="match status" value="1"/>
</dbReference>
<dbReference type="NCBIfam" id="TIGR01733">
    <property type="entry name" value="AA-adenyl-dom"/>
    <property type="match status" value="1"/>
</dbReference>
<dbReference type="InterPro" id="IPR023213">
    <property type="entry name" value="CAT-like_dom_sf"/>
</dbReference>
<organism evidence="7 8">
    <name type="scientific">Polyangium spumosum</name>
    <dbReference type="NCBI Taxonomy" id="889282"/>
    <lineage>
        <taxon>Bacteria</taxon>
        <taxon>Pseudomonadati</taxon>
        <taxon>Myxococcota</taxon>
        <taxon>Polyangia</taxon>
        <taxon>Polyangiales</taxon>
        <taxon>Polyangiaceae</taxon>
        <taxon>Polyangium</taxon>
    </lineage>
</organism>
<dbReference type="InterPro" id="IPR025110">
    <property type="entry name" value="AMP-bd_C"/>
</dbReference>
<dbReference type="GO" id="GO:0031177">
    <property type="term" value="F:phosphopantetheine binding"/>
    <property type="evidence" value="ECO:0007669"/>
    <property type="project" value="InterPro"/>
</dbReference>
<dbReference type="GO" id="GO:0044550">
    <property type="term" value="P:secondary metabolite biosynthetic process"/>
    <property type="evidence" value="ECO:0007669"/>
    <property type="project" value="UniProtKB-ARBA"/>
</dbReference>
<dbReference type="Proteomes" id="UP000440224">
    <property type="component" value="Unassembled WGS sequence"/>
</dbReference>
<keyword evidence="3" id="KW-0596">Phosphopantetheine</keyword>
<dbReference type="InterPro" id="IPR009081">
    <property type="entry name" value="PP-bd_ACP"/>
</dbReference>
<keyword evidence="8" id="KW-1185">Reference proteome</keyword>
<dbReference type="PROSITE" id="PS50075">
    <property type="entry name" value="CARRIER"/>
    <property type="match status" value="1"/>
</dbReference>
<evidence type="ECO:0000256" key="5">
    <source>
        <dbReference type="ARBA" id="ARBA00022737"/>
    </source>
</evidence>
<dbReference type="SUPFAM" id="SSF47336">
    <property type="entry name" value="ACP-like"/>
    <property type="match status" value="1"/>
</dbReference>
<dbReference type="FunFam" id="3.30.300.30:FF:000010">
    <property type="entry name" value="Enterobactin synthetase component F"/>
    <property type="match status" value="1"/>
</dbReference>
<dbReference type="FunFam" id="2.30.38.10:FF:000001">
    <property type="entry name" value="Non-ribosomal peptide synthetase PvdI"/>
    <property type="match status" value="1"/>
</dbReference>
<dbReference type="Pfam" id="PF00501">
    <property type="entry name" value="AMP-binding"/>
    <property type="match status" value="1"/>
</dbReference>
<evidence type="ECO:0000256" key="3">
    <source>
        <dbReference type="ARBA" id="ARBA00022450"/>
    </source>
</evidence>
<dbReference type="AlphaFoldDB" id="A0A6N7Q2K9"/>
<dbReference type="Gene3D" id="3.30.559.30">
    <property type="entry name" value="Nonribosomal peptide synthetase, condensation domain"/>
    <property type="match status" value="2"/>
</dbReference>
<evidence type="ECO:0000256" key="2">
    <source>
        <dbReference type="ARBA" id="ARBA00006432"/>
    </source>
</evidence>
<comment type="similarity">
    <text evidence="2">Belongs to the ATP-dependent AMP-binding enzyme family.</text>
</comment>
<dbReference type="GO" id="GO:0003824">
    <property type="term" value="F:catalytic activity"/>
    <property type="evidence" value="ECO:0007669"/>
    <property type="project" value="InterPro"/>
</dbReference>
<comment type="caution">
    <text evidence="7">The sequence shown here is derived from an EMBL/GenBank/DDBJ whole genome shotgun (WGS) entry which is preliminary data.</text>
</comment>
<evidence type="ECO:0000256" key="4">
    <source>
        <dbReference type="ARBA" id="ARBA00022553"/>
    </source>
</evidence>
<dbReference type="CDD" id="cd12116">
    <property type="entry name" value="A_NRPS_Ta1_like"/>
    <property type="match status" value="1"/>
</dbReference>
<dbReference type="Pfam" id="PF00550">
    <property type="entry name" value="PP-binding"/>
    <property type="match status" value="1"/>
</dbReference>
<accession>A0A6N7Q2K9</accession>